<evidence type="ECO:0000313" key="8">
    <source>
        <dbReference type="Proteomes" id="UP000826234"/>
    </source>
</evidence>
<gene>
    <name evidence="7" type="ORF">JD844_010953</name>
</gene>
<dbReference type="InterPro" id="IPR018039">
    <property type="entry name" value="IF_conserved"/>
</dbReference>
<keyword evidence="1 3" id="KW-0403">Intermediate filament</keyword>
<evidence type="ECO:0000256" key="2">
    <source>
        <dbReference type="ARBA" id="ARBA00023054"/>
    </source>
</evidence>
<dbReference type="SMART" id="SM01391">
    <property type="entry name" value="Filament"/>
    <property type="match status" value="1"/>
</dbReference>
<dbReference type="PRINTS" id="PR01276">
    <property type="entry name" value="TYPE2KERATIN"/>
</dbReference>
<proteinExistence type="inferred from homology"/>
<dbReference type="PANTHER" id="PTHR45616:SF19">
    <property type="entry name" value="KERATIN 90"/>
    <property type="match status" value="1"/>
</dbReference>
<dbReference type="InterPro" id="IPR039008">
    <property type="entry name" value="IF_rod_dom"/>
</dbReference>
<reference evidence="7 8" key="1">
    <citation type="journal article" date="2022" name="Gigascience">
        <title>A chromosome-level genome assembly and annotation of the desert horned lizard, Phrynosoma platyrhinos, provides insight into chromosomal rearrangements among reptiles.</title>
        <authorList>
            <person name="Koochekian N."/>
            <person name="Ascanio A."/>
            <person name="Farleigh K."/>
            <person name="Card D.C."/>
            <person name="Schield D.R."/>
            <person name="Castoe T.A."/>
            <person name="Jezkova T."/>
        </authorList>
    </citation>
    <scope>NUCLEOTIDE SEQUENCE [LARGE SCALE GENOMIC DNA]</scope>
    <source>
        <strain evidence="7">NK-2021</strain>
    </source>
</reference>
<evidence type="ECO:0000256" key="1">
    <source>
        <dbReference type="ARBA" id="ARBA00022754"/>
    </source>
</evidence>
<accession>A0ABQ7TI67</accession>
<feature type="domain" description="IF rod" evidence="6">
    <location>
        <begin position="1"/>
        <end position="200"/>
    </location>
</feature>
<feature type="region of interest" description="Disordered" evidence="5">
    <location>
        <begin position="1"/>
        <end position="35"/>
    </location>
</feature>
<evidence type="ECO:0000256" key="5">
    <source>
        <dbReference type="SAM" id="MobiDB-lite"/>
    </source>
</evidence>
<dbReference type="PANTHER" id="PTHR45616">
    <property type="entry name" value="GATA-TYPE DOMAIN-CONTAINING PROTEIN"/>
    <property type="match status" value="1"/>
</dbReference>
<evidence type="ECO:0000259" key="6">
    <source>
        <dbReference type="PROSITE" id="PS51842"/>
    </source>
</evidence>
<dbReference type="EMBL" id="JAIPUX010000439">
    <property type="protein sequence ID" value="KAH0629120.1"/>
    <property type="molecule type" value="Genomic_DNA"/>
</dbReference>
<evidence type="ECO:0000256" key="3">
    <source>
        <dbReference type="RuleBase" id="RU000685"/>
    </source>
</evidence>
<dbReference type="InterPro" id="IPR003054">
    <property type="entry name" value="Keratin_II"/>
</dbReference>
<sequence length="200" mass="23227">MLHEKRKLQTDRENAKELAEDSKRRYEEKVNEHTAAENEFVGLKEEQGQLDKQVGDLGVVVKMDNSRNFDMDCIVAEIKKEYEEYEEAQKKRYTFKGDLKHHEQQILELKRTIKKLQCEIEHVQKENTELQKAVCDTTGKGDSALKDAQKKYATLVEALRNGKNELAGLLRDYQDLLNIKLVIDIGIATYKTLLEGEEER</sequence>
<evidence type="ECO:0000313" key="7">
    <source>
        <dbReference type="EMBL" id="KAH0629120.1"/>
    </source>
</evidence>
<organism evidence="7 8">
    <name type="scientific">Phrynosoma platyrhinos</name>
    <name type="common">Desert horned lizard</name>
    <dbReference type="NCBI Taxonomy" id="52577"/>
    <lineage>
        <taxon>Eukaryota</taxon>
        <taxon>Metazoa</taxon>
        <taxon>Chordata</taxon>
        <taxon>Craniata</taxon>
        <taxon>Vertebrata</taxon>
        <taxon>Euteleostomi</taxon>
        <taxon>Lepidosauria</taxon>
        <taxon>Squamata</taxon>
        <taxon>Bifurcata</taxon>
        <taxon>Unidentata</taxon>
        <taxon>Episquamata</taxon>
        <taxon>Toxicofera</taxon>
        <taxon>Iguania</taxon>
        <taxon>Phrynosomatidae</taxon>
        <taxon>Phrynosomatinae</taxon>
        <taxon>Phrynosoma</taxon>
    </lineage>
</organism>
<keyword evidence="2 4" id="KW-0175">Coiled coil</keyword>
<dbReference type="Pfam" id="PF00038">
    <property type="entry name" value="Filament"/>
    <property type="match status" value="1"/>
</dbReference>
<dbReference type="PROSITE" id="PS51842">
    <property type="entry name" value="IF_ROD_2"/>
    <property type="match status" value="1"/>
</dbReference>
<name>A0ABQ7TI67_PHRPL</name>
<comment type="caution">
    <text evidence="7">The sequence shown here is derived from an EMBL/GenBank/DDBJ whole genome shotgun (WGS) entry which is preliminary data.</text>
</comment>
<comment type="similarity">
    <text evidence="3">Belongs to the intermediate filament family.</text>
</comment>
<dbReference type="Gene3D" id="1.20.5.1160">
    <property type="entry name" value="Vasodilator-stimulated phosphoprotein"/>
    <property type="match status" value="1"/>
</dbReference>
<dbReference type="Gene3D" id="1.20.5.170">
    <property type="match status" value="1"/>
</dbReference>
<evidence type="ECO:0000256" key="4">
    <source>
        <dbReference type="SAM" id="Coils"/>
    </source>
</evidence>
<protein>
    <recommendedName>
        <fullName evidence="6">IF rod domain-containing protein</fullName>
    </recommendedName>
</protein>
<dbReference type="PROSITE" id="PS00226">
    <property type="entry name" value="IF_ROD_1"/>
    <property type="match status" value="1"/>
</dbReference>
<dbReference type="Proteomes" id="UP000826234">
    <property type="component" value="Unassembled WGS sequence"/>
</dbReference>
<dbReference type="SUPFAM" id="SSF64593">
    <property type="entry name" value="Intermediate filament protein, coiled coil region"/>
    <property type="match status" value="1"/>
</dbReference>
<feature type="coiled-coil region" evidence="4">
    <location>
        <begin position="71"/>
        <end position="165"/>
    </location>
</feature>
<keyword evidence="8" id="KW-1185">Reference proteome</keyword>